<dbReference type="SUPFAM" id="SSF51197">
    <property type="entry name" value="Clavaminate synthase-like"/>
    <property type="match status" value="1"/>
</dbReference>
<dbReference type="EMBL" id="JBHEZZ010000018">
    <property type="protein sequence ID" value="MFC1404994.1"/>
    <property type="molecule type" value="Genomic_DNA"/>
</dbReference>
<feature type="domain" description="Polymerase/histidinol phosphatase N-terminal" evidence="1">
    <location>
        <begin position="256"/>
        <end position="320"/>
    </location>
</feature>
<evidence type="ECO:0000259" key="1">
    <source>
        <dbReference type="SMART" id="SM00481"/>
    </source>
</evidence>
<keyword evidence="3" id="KW-1185">Reference proteome</keyword>
<dbReference type="SMART" id="SM00481">
    <property type="entry name" value="POLIIIAc"/>
    <property type="match status" value="1"/>
</dbReference>
<dbReference type="Gene3D" id="2.60.120.620">
    <property type="entry name" value="q2cbj1_9rhob like domain"/>
    <property type="match status" value="1"/>
</dbReference>
<proteinExistence type="predicted"/>
<name>A0ABV6UU47_9ACTN</name>
<dbReference type="Gene3D" id="3.20.20.140">
    <property type="entry name" value="Metal-dependent hydrolases"/>
    <property type="match status" value="1"/>
</dbReference>
<accession>A0ABV6UU47</accession>
<dbReference type="PANTHER" id="PTHR42924:SF3">
    <property type="entry name" value="POLYMERASE_HISTIDINOL PHOSPHATASE N-TERMINAL DOMAIN-CONTAINING PROTEIN"/>
    <property type="match status" value="1"/>
</dbReference>
<gene>
    <name evidence="2" type="ORF">ACEZDJ_27295</name>
</gene>
<dbReference type="InterPro" id="IPR003141">
    <property type="entry name" value="Pol/His_phosphatase_N"/>
</dbReference>
<dbReference type="NCBIfam" id="NF038032">
    <property type="entry name" value="CehA_McbA_metalo"/>
    <property type="match status" value="1"/>
</dbReference>
<evidence type="ECO:0000313" key="2">
    <source>
        <dbReference type="EMBL" id="MFC1404994.1"/>
    </source>
</evidence>
<dbReference type="Proteomes" id="UP001592528">
    <property type="component" value="Unassembled WGS sequence"/>
</dbReference>
<dbReference type="InterPro" id="IPR008775">
    <property type="entry name" value="Phytyl_CoA_dOase-like"/>
</dbReference>
<dbReference type="CDD" id="cd07432">
    <property type="entry name" value="PHP_HisPPase"/>
    <property type="match status" value="1"/>
</dbReference>
<organism evidence="2 3">
    <name type="scientific">Streptacidiphilus cavernicola</name>
    <dbReference type="NCBI Taxonomy" id="3342716"/>
    <lineage>
        <taxon>Bacteria</taxon>
        <taxon>Bacillati</taxon>
        <taxon>Actinomycetota</taxon>
        <taxon>Actinomycetes</taxon>
        <taxon>Kitasatosporales</taxon>
        <taxon>Streptomycetaceae</taxon>
        <taxon>Streptacidiphilus</taxon>
    </lineage>
</organism>
<reference evidence="2 3" key="1">
    <citation type="submission" date="2024-09" db="EMBL/GenBank/DDBJ databases">
        <authorList>
            <person name="Lee S.D."/>
        </authorList>
    </citation>
    <scope>NUCLEOTIDE SEQUENCE [LARGE SCALE GENOMIC DNA]</scope>
    <source>
        <strain evidence="2 3">N1-5</strain>
    </source>
</reference>
<dbReference type="Pfam" id="PF05721">
    <property type="entry name" value="PhyH"/>
    <property type="match status" value="1"/>
</dbReference>
<comment type="caution">
    <text evidence="2">The sequence shown here is derived from an EMBL/GenBank/DDBJ whole genome shotgun (WGS) entry which is preliminary data.</text>
</comment>
<protein>
    <submittedName>
        <fullName evidence="2">CehA/McbA family metallohydrolase</fullName>
    </submittedName>
</protein>
<dbReference type="PANTHER" id="PTHR42924">
    <property type="entry name" value="EXONUCLEASE"/>
    <property type="match status" value="1"/>
</dbReference>
<dbReference type="SUPFAM" id="SSF89550">
    <property type="entry name" value="PHP domain-like"/>
    <property type="match status" value="1"/>
</dbReference>
<sequence length="564" mass="60285">MTTLMESAAAAFAEDGFTVIPGVLSEPELARWRAVVRTAVSEEPPSEGHSGPYFLWPRFPSTGHPLHELYAASRVPGLVRELLRPGLTPKRPAFGQIALTLPPHPHSPGGPHIDGLTPTEPDGRPGTFTVLAGVLLTDQRDQDRGNLWVWPGTHLRTGAWLREHGADALASAVPYPPVELGRPVQVTAPAGSLLLAHYLLAHNIGGHFGAAEDERRETVYFRLQAAGHRDRWRQAVTDPLGEFAPVGTSARSWYRGDCHVHSVHSDGELTPDQLIAGARAAGLDFLATTEHNTADAHAVWGKHAGSDPLVILGEEVTTRTGHWLALGLPPGLVVDWRYGVRDDAVDRHLDEVHRVGGLCVAAHPHAPYDSGTFMYPFQGFDAVEVWNGPWTSDVPWQADNEAALAEWGRSLAADIHQGRWRPAVGNSDTHLEGQIGIPHTVVLADELSSGAVLAGIGAGRSWIAASVAVELSFTASAGGRSAGIGDRLDTGDEPAVVRAEVQGVPSGAVSFHTEKGRAHQASLAESGAGTVEWRTSEEESAFVRVEVRYADGRMAALSNPIILG</sequence>
<dbReference type="InterPro" id="IPR016195">
    <property type="entry name" value="Pol/histidinol_Pase-like"/>
</dbReference>
<evidence type="ECO:0000313" key="3">
    <source>
        <dbReference type="Proteomes" id="UP001592528"/>
    </source>
</evidence>
<dbReference type="RefSeq" id="WP_198037553.1">
    <property type="nucleotide sequence ID" value="NZ_JBHEZZ010000018.1"/>
</dbReference>
<dbReference type="InterPro" id="IPR052018">
    <property type="entry name" value="PHP_domain"/>
</dbReference>